<evidence type="ECO:0000313" key="3">
    <source>
        <dbReference type="Proteomes" id="UP000663525"/>
    </source>
</evidence>
<dbReference type="EMBL" id="CP064787">
    <property type="protein sequence ID" value="QSG04402.1"/>
    <property type="molecule type" value="Genomic_DNA"/>
</dbReference>
<reference evidence="2" key="1">
    <citation type="submission" date="2020-11" db="EMBL/GenBank/DDBJ databases">
        <title>Carbohydrate-dependent, anaerobic sulfur respiration: A novel catabolism in halophilic archaea.</title>
        <authorList>
            <person name="Sorokin D.Y."/>
            <person name="Messina E."/>
            <person name="Smedile F."/>
            <person name="La Cono V."/>
            <person name="Hallsworth J.E."/>
            <person name="Yakimov M.M."/>
        </authorList>
    </citation>
    <scope>NUCLEOTIDE SEQUENCE</scope>
    <source>
        <strain evidence="2">HSR12-1</strain>
    </source>
</reference>
<sequence>MGAGSYDSSVEAQSFWHTGVAFVSPKIGIGVVSVSFIAKTTPDRYR</sequence>
<dbReference type="AlphaFoldDB" id="A0A897MV12"/>
<keyword evidence="1" id="KW-0472">Membrane</keyword>
<organism evidence="2 3">
    <name type="scientific">Halapricum desulfuricans</name>
    <dbReference type="NCBI Taxonomy" id="2841257"/>
    <lineage>
        <taxon>Archaea</taxon>
        <taxon>Methanobacteriati</taxon>
        <taxon>Methanobacteriota</taxon>
        <taxon>Stenosarchaea group</taxon>
        <taxon>Halobacteria</taxon>
        <taxon>Halobacteriales</taxon>
        <taxon>Haloarculaceae</taxon>
        <taxon>Halapricum</taxon>
    </lineage>
</organism>
<dbReference type="Proteomes" id="UP000663525">
    <property type="component" value="Chromosome"/>
</dbReference>
<keyword evidence="1" id="KW-1133">Transmembrane helix</keyword>
<protein>
    <submittedName>
        <fullName evidence="2">Uncharacterized protein</fullName>
    </submittedName>
</protein>
<name>A0A897MV12_9EURY</name>
<feature type="transmembrane region" description="Helical" evidence="1">
    <location>
        <begin position="15"/>
        <end position="38"/>
    </location>
</feature>
<keyword evidence="1" id="KW-0812">Transmembrane</keyword>
<accession>A0A897MV12</accession>
<evidence type="ECO:0000256" key="1">
    <source>
        <dbReference type="SAM" id="Phobius"/>
    </source>
</evidence>
<gene>
    <name evidence="2" type="ORF">HSR121_0041</name>
</gene>
<proteinExistence type="predicted"/>
<evidence type="ECO:0000313" key="2">
    <source>
        <dbReference type="EMBL" id="QSG04402.1"/>
    </source>
</evidence>